<evidence type="ECO:0000313" key="7">
    <source>
        <dbReference type="EMBL" id="UXX80009.1"/>
    </source>
</evidence>
<evidence type="ECO:0000256" key="1">
    <source>
        <dbReference type="ARBA" id="ARBA00004141"/>
    </source>
</evidence>
<evidence type="ECO:0000256" key="6">
    <source>
        <dbReference type="SAM" id="Phobius"/>
    </source>
</evidence>
<keyword evidence="3 6" id="KW-0812">Transmembrane</keyword>
<feature type="transmembrane region" description="Helical" evidence="6">
    <location>
        <begin position="75"/>
        <end position="99"/>
    </location>
</feature>
<feature type="transmembrane region" description="Helical" evidence="6">
    <location>
        <begin position="212"/>
        <end position="229"/>
    </location>
</feature>
<reference evidence="7" key="1">
    <citation type="submission" date="2022-10" db="EMBL/GenBank/DDBJ databases">
        <title>Comparative genomics and taxonomic characterization of three novel marine species of genus Reichenbachiella exhibiting antioxidant and polysaccharide degradation activities.</title>
        <authorList>
            <person name="Muhammad N."/>
            <person name="Lee Y.-J."/>
            <person name="Ko J."/>
            <person name="Kim S.-G."/>
        </authorList>
    </citation>
    <scope>NUCLEOTIDE SEQUENCE</scope>
    <source>
        <strain evidence="7">Wsw4-B4</strain>
    </source>
</reference>
<dbReference type="Pfam" id="PF03741">
    <property type="entry name" value="TerC"/>
    <property type="match status" value="1"/>
</dbReference>
<sequence>MDTLLTAESLIALLTLTFLEIVLGVDNIIFISIVSNKLPQEQQAKARNIGLLCALVFRIGLLFGITWIISFSEPLFTILGHAFSGRDLILAGGGLFLIAKSTVEINHKMEVMEHKEAAGKVTATIGGVIAQIIMLDIIFSFDSILTAVGLTSQLTIMIIAVVIAMFIMMTFAGKISAFIAKNPSLEVLALSFLILIGFMLTVEAMGHHVPKGYIYFAVFFSLIVEMLNIRIRKGRQKIKLNKRIEN</sequence>
<feature type="transmembrane region" description="Helical" evidence="6">
    <location>
        <begin position="12"/>
        <end position="34"/>
    </location>
</feature>
<organism evidence="7 8">
    <name type="scientific">Reichenbachiella carrageenanivorans</name>
    <dbReference type="NCBI Taxonomy" id="2979869"/>
    <lineage>
        <taxon>Bacteria</taxon>
        <taxon>Pseudomonadati</taxon>
        <taxon>Bacteroidota</taxon>
        <taxon>Cytophagia</taxon>
        <taxon>Cytophagales</taxon>
        <taxon>Reichenbachiellaceae</taxon>
        <taxon>Reichenbachiella</taxon>
    </lineage>
</organism>
<evidence type="ECO:0000313" key="8">
    <source>
        <dbReference type="Proteomes" id="UP001062165"/>
    </source>
</evidence>
<dbReference type="RefSeq" id="WP_263051739.1">
    <property type="nucleotide sequence ID" value="NZ_CP106735.1"/>
</dbReference>
<feature type="transmembrane region" description="Helical" evidence="6">
    <location>
        <begin position="46"/>
        <end position="69"/>
    </location>
</feature>
<feature type="transmembrane region" description="Helical" evidence="6">
    <location>
        <begin position="153"/>
        <end position="173"/>
    </location>
</feature>
<keyword evidence="5 6" id="KW-0472">Membrane</keyword>
<comment type="similarity">
    <text evidence="2">Belongs to the TerC family.</text>
</comment>
<dbReference type="InterPro" id="IPR005496">
    <property type="entry name" value="Integral_membrane_TerC"/>
</dbReference>
<dbReference type="PANTHER" id="PTHR30238:SF4">
    <property type="entry name" value="SLL1022 PROTEIN"/>
    <property type="match status" value="1"/>
</dbReference>
<protein>
    <submittedName>
        <fullName evidence="7">TerC family protein</fullName>
    </submittedName>
</protein>
<keyword evidence="4 6" id="KW-1133">Transmembrane helix</keyword>
<proteinExistence type="inferred from homology"/>
<evidence type="ECO:0000256" key="3">
    <source>
        <dbReference type="ARBA" id="ARBA00022692"/>
    </source>
</evidence>
<evidence type="ECO:0000256" key="4">
    <source>
        <dbReference type="ARBA" id="ARBA00022989"/>
    </source>
</evidence>
<name>A0ABY6D1G1_9BACT</name>
<dbReference type="PANTHER" id="PTHR30238">
    <property type="entry name" value="MEMBRANE BOUND PREDICTED REDOX MODULATOR"/>
    <property type="match status" value="1"/>
</dbReference>
<keyword evidence="8" id="KW-1185">Reference proteome</keyword>
<evidence type="ECO:0000256" key="5">
    <source>
        <dbReference type="ARBA" id="ARBA00023136"/>
    </source>
</evidence>
<feature type="transmembrane region" description="Helical" evidence="6">
    <location>
        <begin position="120"/>
        <end position="141"/>
    </location>
</feature>
<dbReference type="Proteomes" id="UP001062165">
    <property type="component" value="Chromosome"/>
</dbReference>
<dbReference type="EMBL" id="CP106735">
    <property type="protein sequence ID" value="UXX80009.1"/>
    <property type="molecule type" value="Genomic_DNA"/>
</dbReference>
<accession>A0ABY6D1G1</accession>
<feature type="transmembrane region" description="Helical" evidence="6">
    <location>
        <begin position="185"/>
        <end position="206"/>
    </location>
</feature>
<comment type="subcellular location">
    <subcellularLocation>
        <location evidence="1">Membrane</location>
        <topology evidence="1">Multi-pass membrane protein</topology>
    </subcellularLocation>
</comment>
<evidence type="ECO:0000256" key="2">
    <source>
        <dbReference type="ARBA" id="ARBA00007511"/>
    </source>
</evidence>
<gene>
    <name evidence="7" type="ORF">N7E81_02670</name>
</gene>